<keyword evidence="3" id="KW-1185">Reference proteome</keyword>
<feature type="compositionally biased region" description="Pro residues" evidence="1">
    <location>
        <begin position="231"/>
        <end position="240"/>
    </location>
</feature>
<dbReference type="GO" id="GO:0004842">
    <property type="term" value="F:ubiquitin-protein transferase activity"/>
    <property type="evidence" value="ECO:0007669"/>
    <property type="project" value="TreeGrafter"/>
</dbReference>
<comment type="caution">
    <text evidence="2">The sequence shown here is derived from an EMBL/GenBank/DDBJ whole genome shotgun (WGS) entry which is preliminary data.</text>
</comment>
<accession>A0A0B2X7J9</accession>
<dbReference type="Proteomes" id="UP000030816">
    <property type="component" value="Unassembled WGS sequence"/>
</dbReference>
<dbReference type="RefSeq" id="XP_040682301.1">
    <property type="nucleotide sequence ID" value="XM_040819036.1"/>
</dbReference>
<evidence type="ECO:0000313" key="2">
    <source>
        <dbReference type="EMBL" id="KHO01236.1"/>
    </source>
</evidence>
<feature type="region of interest" description="Disordered" evidence="1">
    <location>
        <begin position="219"/>
        <end position="250"/>
    </location>
</feature>
<dbReference type="STRING" id="1081103.A0A0B2X7J9"/>
<evidence type="ECO:0000313" key="3">
    <source>
        <dbReference type="Proteomes" id="UP000030816"/>
    </source>
</evidence>
<dbReference type="InterPro" id="IPR038886">
    <property type="entry name" value="E3_SLX5/Rfp1"/>
</dbReference>
<dbReference type="GeneID" id="63734692"/>
<feature type="compositionally biased region" description="Low complexity" evidence="1">
    <location>
        <begin position="66"/>
        <end position="77"/>
    </location>
</feature>
<dbReference type="PANTHER" id="PTHR28042">
    <property type="entry name" value="E3 UBIQUITIN-PROTEIN LIGASE COMPLEX SLX5-SLX8 SUBUNIT SLX5"/>
    <property type="match status" value="1"/>
</dbReference>
<sequence>MAEVEDALLELLSEDDLVEIPSSPPHLSFDPLQSLPIPMQQIPAQPLMLRPSRRSDRRPSPPVPMPQRQSQPQQRQSTAFIDLTEEPDSPAEIRQSQPQSQIGRNPRRTNSQRITPPSLSRSDSNFIGPGASVIDLTADSPEDEGGPEPRVTRSQRHHHHHHHHHLLHHHHRRATFAQDQLIELEFINANSGSIYSNLSNNVRRLAGIFARGFTATPIEFPPTLTPRDASPKPPMEPTPPTRHGFTRDTSLTDERVVVCPACGDELAYDPTGAAPQQGPASTSGKKRKRAPGEHHFWALKKCGHVYCADCFENRKPTKANPLGVGFRVPLGKAPGTPPNDIRCAVESCDSKVSLKTEWVGIYL</sequence>
<reference evidence="2 3" key="1">
    <citation type="journal article" date="2014" name="Proc. Natl. Acad. Sci. U.S.A.">
        <title>Trajectory and genomic determinants of fungal-pathogen speciation and host adaptation.</title>
        <authorList>
            <person name="Hu X."/>
            <person name="Xiao G."/>
            <person name="Zheng P."/>
            <person name="Shang Y."/>
            <person name="Su Y."/>
            <person name="Zhang X."/>
            <person name="Liu X."/>
            <person name="Zhan S."/>
            <person name="St Leger R.J."/>
            <person name="Wang C."/>
        </authorList>
    </citation>
    <scope>NUCLEOTIDE SEQUENCE [LARGE SCALE GENOMIC DNA]</scope>
    <source>
        <strain evidence="2 3">ARSEF 1941</strain>
    </source>
</reference>
<feature type="region of interest" description="Disordered" evidence="1">
    <location>
        <begin position="270"/>
        <end position="289"/>
    </location>
</feature>
<feature type="compositionally biased region" description="Basic residues" evidence="1">
    <location>
        <begin position="153"/>
        <end position="169"/>
    </location>
</feature>
<dbReference type="HOGENOM" id="CLU_050547_0_0_1"/>
<proteinExistence type="predicted"/>
<dbReference type="OrthoDB" id="2398441at2759"/>
<organism evidence="2 3">
    <name type="scientific">Metarhizium album (strain ARSEF 1941)</name>
    <dbReference type="NCBI Taxonomy" id="1081103"/>
    <lineage>
        <taxon>Eukaryota</taxon>
        <taxon>Fungi</taxon>
        <taxon>Dikarya</taxon>
        <taxon>Ascomycota</taxon>
        <taxon>Pezizomycotina</taxon>
        <taxon>Sordariomycetes</taxon>
        <taxon>Hypocreomycetidae</taxon>
        <taxon>Hypocreales</taxon>
        <taxon>Clavicipitaceae</taxon>
        <taxon>Metarhizium</taxon>
    </lineage>
</organism>
<name>A0A0B2X7J9_METAS</name>
<evidence type="ECO:0000256" key="1">
    <source>
        <dbReference type="SAM" id="MobiDB-lite"/>
    </source>
</evidence>
<protein>
    <recommendedName>
        <fullName evidence="4">Cell cycle control protein</fullName>
    </recommendedName>
</protein>
<dbReference type="EMBL" id="AZHE01000001">
    <property type="protein sequence ID" value="KHO01236.1"/>
    <property type="molecule type" value="Genomic_DNA"/>
</dbReference>
<dbReference type="GO" id="GO:0033768">
    <property type="term" value="C:SUMO-targeted ubiquitin ligase complex"/>
    <property type="evidence" value="ECO:0007669"/>
    <property type="project" value="TreeGrafter"/>
</dbReference>
<evidence type="ECO:0008006" key="4">
    <source>
        <dbReference type="Google" id="ProtNLM"/>
    </source>
</evidence>
<dbReference type="AlphaFoldDB" id="A0A0B2X7J9"/>
<feature type="compositionally biased region" description="Polar residues" evidence="1">
    <location>
        <begin position="94"/>
        <end position="125"/>
    </location>
</feature>
<gene>
    <name evidence="2" type="ORF">MAM_00237</name>
</gene>
<dbReference type="PANTHER" id="PTHR28042:SF1">
    <property type="entry name" value="E3 UBIQUITIN-PROTEIN LIGASE COMPLEX SLX5-SLX8 SUBUNIT SLX5"/>
    <property type="match status" value="1"/>
</dbReference>
<feature type="region of interest" description="Disordered" evidence="1">
    <location>
        <begin position="19"/>
        <end position="169"/>
    </location>
</feature>